<dbReference type="InterPro" id="IPR035903">
    <property type="entry name" value="HesB-like_dom_sf"/>
</dbReference>
<dbReference type="EMBL" id="BMNN01000006">
    <property type="protein sequence ID" value="GGJ07260.1"/>
    <property type="molecule type" value="Genomic_DNA"/>
</dbReference>
<dbReference type="Gene3D" id="2.60.300.12">
    <property type="entry name" value="HesB-like domain"/>
    <property type="match status" value="1"/>
</dbReference>
<dbReference type="InterPro" id="IPR016092">
    <property type="entry name" value="ATAP"/>
</dbReference>
<dbReference type="Proteomes" id="UP000633263">
    <property type="component" value="Unassembled WGS sequence"/>
</dbReference>
<dbReference type="Pfam" id="PF01521">
    <property type="entry name" value="Fe-S_biosyn"/>
    <property type="match status" value="1"/>
</dbReference>
<feature type="domain" description="Core" evidence="2">
    <location>
        <begin position="13"/>
        <end position="113"/>
    </location>
</feature>
<accession>A0ABQ2CTD5</accession>
<dbReference type="PANTHER" id="PTHR10072">
    <property type="entry name" value="IRON-SULFUR CLUSTER ASSEMBLY PROTEIN"/>
    <property type="match status" value="1"/>
</dbReference>
<comment type="caution">
    <text evidence="3">The sequence shown here is derived from an EMBL/GenBank/DDBJ whole genome shotgun (WGS) entry which is preliminary data.</text>
</comment>
<name>A0ABQ2CTD5_9GAMM</name>
<protein>
    <submittedName>
        <fullName evidence="3">Fe-S cluster assembly scaffold SufA</fullName>
    </submittedName>
</protein>
<dbReference type="NCBIfam" id="TIGR00049">
    <property type="entry name" value="iron-sulfur cluster assembly accessory protein"/>
    <property type="match status" value="1"/>
</dbReference>
<evidence type="ECO:0000256" key="1">
    <source>
        <dbReference type="ARBA" id="ARBA00006718"/>
    </source>
</evidence>
<dbReference type="PANTHER" id="PTHR10072:SF47">
    <property type="entry name" value="PROTEIN SUFA"/>
    <property type="match status" value="1"/>
</dbReference>
<gene>
    <name evidence="3" type="ORF">GCM10009083_25330</name>
</gene>
<dbReference type="InterPro" id="IPR000361">
    <property type="entry name" value="ATAP_core_dom"/>
</dbReference>
<comment type="similarity">
    <text evidence="1">Belongs to the HesB/IscA family.</text>
</comment>
<evidence type="ECO:0000313" key="3">
    <source>
        <dbReference type="EMBL" id="GGJ07260.1"/>
    </source>
</evidence>
<dbReference type="RefSeq" id="WP_188637018.1">
    <property type="nucleotide sequence ID" value="NZ_BMNN01000006.1"/>
</dbReference>
<sequence length="118" mass="13039">MTVQAFDPTSQVVTVTPAALAHFRRQVTREPGKSVRLSVKKSGCTGFKYVVDMVEKGAEDDLRYQLDDQVQLLVDSDSLHMLSGTEIDLVTEGINRQIRFTNPNVKDQCGCGESFSVS</sequence>
<dbReference type="InterPro" id="IPR050322">
    <property type="entry name" value="Fe-S_cluster_asmbl/transfer"/>
</dbReference>
<proteinExistence type="inferred from homology"/>
<keyword evidence="4" id="KW-1185">Reference proteome</keyword>
<dbReference type="SUPFAM" id="SSF89360">
    <property type="entry name" value="HesB-like domain"/>
    <property type="match status" value="1"/>
</dbReference>
<evidence type="ECO:0000313" key="4">
    <source>
        <dbReference type="Proteomes" id="UP000633263"/>
    </source>
</evidence>
<reference evidence="4" key="1">
    <citation type="journal article" date="2019" name="Int. J. Syst. Evol. Microbiol.">
        <title>The Global Catalogue of Microorganisms (GCM) 10K type strain sequencing project: providing services to taxonomists for standard genome sequencing and annotation.</title>
        <authorList>
            <consortium name="The Broad Institute Genomics Platform"/>
            <consortium name="The Broad Institute Genome Sequencing Center for Infectious Disease"/>
            <person name="Wu L."/>
            <person name="Ma J."/>
        </authorList>
    </citation>
    <scope>NUCLEOTIDE SEQUENCE [LARGE SCALE GENOMIC DNA]</scope>
    <source>
        <strain evidence="4">JCM 11590</strain>
    </source>
</reference>
<organism evidence="3 4">
    <name type="scientific">Halopseudomonas pertucinogena</name>
    <dbReference type="NCBI Taxonomy" id="86175"/>
    <lineage>
        <taxon>Bacteria</taxon>
        <taxon>Pseudomonadati</taxon>
        <taxon>Pseudomonadota</taxon>
        <taxon>Gammaproteobacteria</taxon>
        <taxon>Pseudomonadales</taxon>
        <taxon>Pseudomonadaceae</taxon>
        <taxon>Halopseudomonas</taxon>
    </lineage>
</organism>
<evidence type="ECO:0000259" key="2">
    <source>
        <dbReference type="Pfam" id="PF01521"/>
    </source>
</evidence>